<dbReference type="RefSeq" id="WP_277733645.1">
    <property type="nucleotide sequence ID" value="NZ_CP120733.1"/>
</dbReference>
<evidence type="ECO:0000313" key="3">
    <source>
        <dbReference type="Proteomes" id="UP001222800"/>
    </source>
</evidence>
<reference evidence="2 3" key="1">
    <citation type="submission" date="2023-03" db="EMBL/GenBank/DDBJ databases">
        <title>Complete genome sequence of Tepidibacter sp. SWIR-1, isolated from a deep-sea hydrothermal vent.</title>
        <authorList>
            <person name="Li X."/>
        </authorList>
    </citation>
    <scope>NUCLEOTIDE SEQUENCE [LARGE SCALE GENOMIC DNA]</scope>
    <source>
        <strain evidence="2 3">SWIR-1</strain>
    </source>
</reference>
<sequence length="71" mass="8140">MKGIIDRFENKLAVVELENKSLININRSKIPKSAKEGDVILINKDNISLDLNETNNLKKEINDLMNELFID</sequence>
<organism evidence="2 3">
    <name type="scientific">Tepidibacter hydrothermalis</name>
    <dbReference type="NCBI Taxonomy" id="3036126"/>
    <lineage>
        <taxon>Bacteria</taxon>
        <taxon>Bacillati</taxon>
        <taxon>Bacillota</taxon>
        <taxon>Clostridia</taxon>
        <taxon>Peptostreptococcales</taxon>
        <taxon>Peptostreptococcaceae</taxon>
        <taxon>Tepidibacter</taxon>
    </lineage>
</organism>
<proteinExistence type="predicted"/>
<feature type="coiled-coil region" evidence="1">
    <location>
        <begin position="5"/>
        <end position="67"/>
    </location>
</feature>
<evidence type="ECO:0000256" key="1">
    <source>
        <dbReference type="SAM" id="Coils"/>
    </source>
</evidence>
<name>A0ABY8EI24_9FIRM</name>
<evidence type="ECO:0000313" key="2">
    <source>
        <dbReference type="EMBL" id="WFD11560.1"/>
    </source>
</evidence>
<keyword evidence="1" id="KW-0175">Coiled coil</keyword>
<dbReference type="EMBL" id="CP120733">
    <property type="protein sequence ID" value="WFD11560.1"/>
    <property type="molecule type" value="Genomic_DNA"/>
</dbReference>
<gene>
    <name evidence="2" type="ORF">P4S50_05650</name>
</gene>
<accession>A0ABY8EI24</accession>
<protein>
    <submittedName>
        <fullName evidence="2">DUF3006 domain-containing protein</fullName>
    </submittedName>
</protein>
<dbReference type="Gene3D" id="6.20.120.50">
    <property type="match status" value="1"/>
</dbReference>
<dbReference type="Pfam" id="PF11213">
    <property type="entry name" value="DUF3006"/>
    <property type="match status" value="1"/>
</dbReference>
<dbReference type="Proteomes" id="UP001222800">
    <property type="component" value="Chromosome"/>
</dbReference>
<keyword evidence="3" id="KW-1185">Reference proteome</keyword>
<dbReference type="InterPro" id="IPR021377">
    <property type="entry name" value="DUF3006"/>
</dbReference>